<evidence type="ECO:0000259" key="5">
    <source>
        <dbReference type="Pfam" id="PF02837"/>
    </source>
</evidence>
<evidence type="ECO:0000259" key="3">
    <source>
        <dbReference type="Pfam" id="PF00703"/>
    </source>
</evidence>
<feature type="domain" description="Glycoside hydrolase family 2 catalytic" evidence="4">
    <location>
        <begin position="334"/>
        <end position="645"/>
    </location>
</feature>
<feature type="compositionally biased region" description="Low complexity" evidence="2">
    <location>
        <begin position="31"/>
        <end position="48"/>
    </location>
</feature>
<protein>
    <submittedName>
        <fullName evidence="6">Beta galactosidase jelly roll domain-containing protein</fullName>
    </submittedName>
</protein>
<proteinExistence type="inferred from homology"/>
<dbReference type="InterPro" id="IPR006104">
    <property type="entry name" value="Glyco_hydro_2_N"/>
</dbReference>
<organism evidence="6 7">
    <name type="scientific">Stakelama flava</name>
    <dbReference type="NCBI Taxonomy" id="2860338"/>
    <lineage>
        <taxon>Bacteria</taxon>
        <taxon>Pseudomonadati</taxon>
        <taxon>Pseudomonadota</taxon>
        <taxon>Alphaproteobacteria</taxon>
        <taxon>Sphingomonadales</taxon>
        <taxon>Sphingomonadaceae</taxon>
        <taxon>Stakelama</taxon>
    </lineage>
</organism>
<evidence type="ECO:0000256" key="1">
    <source>
        <dbReference type="ARBA" id="ARBA00007401"/>
    </source>
</evidence>
<dbReference type="Pfam" id="PF02836">
    <property type="entry name" value="Glyco_hydro_2_C"/>
    <property type="match status" value="1"/>
</dbReference>
<evidence type="ECO:0000259" key="4">
    <source>
        <dbReference type="Pfam" id="PF02836"/>
    </source>
</evidence>
<feature type="region of interest" description="Disordered" evidence="2">
    <location>
        <begin position="31"/>
        <end position="63"/>
    </location>
</feature>
<evidence type="ECO:0000313" key="7">
    <source>
        <dbReference type="Proteomes" id="UP001197214"/>
    </source>
</evidence>
<dbReference type="InterPro" id="IPR006102">
    <property type="entry name" value="Ig-like_GH2"/>
</dbReference>
<reference evidence="6 7" key="1">
    <citation type="submission" date="2021-07" db="EMBL/GenBank/DDBJ databases">
        <title>Stakelama flava sp. nov., a novel endophytic bacterium isolated from branch of Kandelia candel.</title>
        <authorList>
            <person name="Tuo L."/>
        </authorList>
    </citation>
    <scope>NUCLEOTIDE SEQUENCE [LARGE SCALE GENOMIC DNA]</scope>
    <source>
        <strain evidence="6 7">CBK3Z-3</strain>
    </source>
</reference>
<dbReference type="InterPro" id="IPR006311">
    <property type="entry name" value="TAT_signal"/>
</dbReference>
<feature type="domain" description="Glycoside hydrolase family 2 immunoglobulin-like beta-sandwich" evidence="3">
    <location>
        <begin position="237"/>
        <end position="332"/>
    </location>
</feature>
<keyword evidence="7" id="KW-1185">Reference proteome</keyword>
<comment type="similarity">
    <text evidence="1">Belongs to the glycosyl hydrolase 2 family.</text>
</comment>
<dbReference type="Pfam" id="PF02837">
    <property type="entry name" value="Glyco_hydro_2_N"/>
    <property type="match status" value="1"/>
</dbReference>
<dbReference type="InterPro" id="IPR006103">
    <property type="entry name" value="Glyco_hydro_2_cat"/>
</dbReference>
<dbReference type="PANTHER" id="PTHR10066:SF67">
    <property type="entry name" value="BETA-GLUCURONIDASE"/>
    <property type="match status" value="1"/>
</dbReference>
<dbReference type="Proteomes" id="UP001197214">
    <property type="component" value="Unassembled WGS sequence"/>
</dbReference>
<feature type="domain" description="Glycosyl hydrolases family 2 sugar binding" evidence="5">
    <location>
        <begin position="67"/>
        <end position="233"/>
    </location>
</feature>
<dbReference type="PROSITE" id="PS51318">
    <property type="entry name" value="TAT"/>
    <property type="match status" value="1"/>
</dbReference>
<sequence>MSERPPEEPTRVTLNRRETLGAIGVALSLSAGASEGEAAPARTAAASPPREPAPILYPHSSRTRQTRDLSGLWRFRLDPDGRGEKDGWFRGLDDTRTIAVPCSWNDLFDDTADYFGTAWYETSFRMDPGWRGKRIYLRFGSASYRAKVWLNGRLLGEHVGGHLPFALDAVPALRPDDENRLVVMVENELRADRVPALPDRSRYRFYESDFPGTAYDFFPYSGLDRPVLLCAVPETQVYDLTVTTRRNGGTAIAQIEIGVNDGWNGRAAVSLSDGKRRIAATAAIRNGRGTVNLQVSDARLWQPSDPFLHTLSVALGEASAPADVYEMPIGLRTIAVDGERLLLNGEPVHLTGFGRHEDFFLHGRGLDLAVLVRDFELLRWIGANSFRTSHYPCAEEAMMLADRYGFLVIAESSAVSLAFSDSDDVLAAQHRQLAADLKARIQRDKNYASVVLWSIGNEALTKPFRTLDRAPADAVAKGTAFFADMFAIVRAADPSRPATLVSLQHGPAEWVGQGDVICANSYDGWYEYGGRLEEAEAALVKELEQLHTDHPGKPVIITEFGADAVAGNHADPPRMWSEEYQADMIAMYLKVLGRYSYIIGEHPWAFADFKTPQAVTRAKSMNLKGVFTRDRTPKLAAHLLRSKWRSDADA</sequence>
<name>A0ABS6XP70_9SPHN</name>
<comment type="caution">
    <text evidence="6">The sequence shown here is derived from an EMBL/GenBank/DDBJ whole genome shotgun (WGS) entry which is preliminary data.</text>
</comment>
<accession>A0ABS6XP70</accession>
<dbReference type="PROSITE" id="PS00608">
    <property type="entry name" value="GLYCOSYL_HYDROL_F2_2"/>
    <property type="match status" value="1"/>
</dbReference>
<dbReference type="RefSeq" id="WP_219239141.1">
    <property type="nucleotide sequence ID" value="NZ_JAHWZX010000016.1"/>
</dbReference>
<dbReference type="PANTHER" id="PTHR10066">
    <property type="entry name" value="BETA-GLUCURONIDASE"/>
    <property type="match status" value="1"/>
</dbReference>
<evidence type="ECO:0000313" key="6">
    <source>
        <dbReference type="EMBL" id="MBW4332019.1"/>
    </source>
</evidence>
<dbReference type="EMBL" id="JAHWZX010000016">
    <property type="protein sequence ID" value="MBW4332019.1"/>
    <property type="molecule type" value="Genomic_DNA"/>
</dbReference>
<evidence type="ECO:0000256" key="2">
    <source>
        <dbReference type="SAM" id="MobiDB-lite"/>
    </source>
</evidence>
<dbReference type="InterPro" id="IPR023232">
    <property type="entry name" value="Glyco_hydro_2_AS"/>
</dbReference>
<gene>
    <name evidence="6" type="ORF">KY084_14205</name>
</gene>
<dbReference type="Pfam" id="PF00703">
    <property type="entry name" value="Glyco_hydro_2"/>
    <property type="match status" value="1"/>
</dbReference>